<gene>
    <name evidence="1" type="ORF">PACLA_8A048901</name>
</gene>
<accession>A0A6S7J100</accession>
<evidence type="ECO:0000313" key="1">
    <source>
        <dbReference type="EMBL" id="CAB4007178.1"/>
    </source>
</evidence>
<name>A0A6S7J100_PARCT</name>
<dbReference type="AlphaFoldDB" id="A0A6S7J100"/>
<dbReference type="Proteomes" id="UP001152795">
    <property type="component" value="Unassembled WGS sequence"/>
</dbReference>
<dbReference type="OrthoDB" id="10499892at2759"/>
<keyword evidence="2" id="KW-1185">Reference proteome</keyword>
<organism evidence="1 2">
    <name type="scientific">Paramuricea clavata</name>
    <name type="common">Red gorgonian</name>
    <name type="synonym">Violescent sea-whip</name>
    <dbReference type="NCBI Taxonomy" id="317549"/>
    <lineage>
        <taxon>Eukaryota</taxon>
        <taxon>Metazoa</taxon>
        <taxon>Cnidaria</taxon>
        <taxon>Anthozoa</taxon>
        <taxon>Octocorallia</taxon>
        <taxon>Malacalcyonacea</taxon>
        <taxon>Plexauridae</taxon>
        <taxon>Paramuricea</taxon>
    </lineage>
</organism>
<dbReference type="EMBL" id="CACRXK020005720">
    <property type="protein sequence ID" value="CAB4007178.1"/>
    <property type="molecule type" value="Genomic_DNA"/>
</dbReference>
<proteinExistence type="predicted"/>
<protein>
    <submittedName>
        <fullName evidence="1">Uncharacterized protein</fullName>
    </submittedName>
</protein>
<evidence type="ECO:0000313" key="2">
    <source>
        <dbReference type="Proteomes" id="UP001152795"/>
    </source>
</evidence>
<comment type="caution">
    <text evidence="1">The sequence shown here is derived from an EMBL/GenBank/DDBJ whole genome shotgun (WGS) entry which is preliminary data.</text>
</comment>
<sequence>MMLKVLVLVVAYSIFADARRLDRFLWDDDSDDTTKRSYQQQVCKDVIVEERVSTSTLINNDQLSYPHLFPQNILKISCKTEGKQASGVSDSSIICKTKEKQINVVEFNDQGVGIAVHNAKVPTDCVAYKI</sequence>
<reference evidence="1" key="1">
    <citation type="submission" date="2020-04" db="EMBL/GenBank/DDBJ databases">
        <authorList>
            <person name="Alioto T."/>
            <person name="Alioto T."/>
            <person name="Gomez Garrido J."/>
        </authorList>
    </citation>
    <scope>NUCLEOTIDE SEQUENCE</scope>
    <source>
        <strain evidence="1">A484AB</strain>
    </source>
</reference>